<proteinExistence type="predicted"/>
<evidence type="ECO:0000256" key="1">
    <source>
        <dbReference type="SAM" id="MobiDB-lite"/>
    </source>
</evidence>
<dbReference type="Proteomes" id="UP001515480">
    <property type="component" value="Unassembled WGS sequence"/>
</dbReference>
<reference evidence="2 3" key="1">
    <citation type="journal article" date="2024" name="Science">
        <title>Giant polyketide synthase enzymes in the biosynthesis of giant marine polyether toxins.</title>
        <authorList>
            <person name="Fallon T.R."/>
            <person name="Shende V.V."/>
            <person name="Wierzbicki I.H."/>
            <person name="Pendleton A.L."/>
            <person name="Watervoot N.F."/>
            <person name="Auber R.P."/>
            <person name="Gonzalez D.J."/>
            <person name="Wisecaver J.H."/>
            <person name="Moore B.S."/>
        </authorList>
    </citation>
    <scope>NUCLEOTIDE SEQUENCE [LARGE SCALE GENOMIC DNA]</scope>
    <source>
        <strain evidence="2 3">12B1</strain>
    </source>
</reference>
<accession>A0AB34JAA8</accession>
<protein>
    <submittedName>
        <fullName evidence="2">Uncharacterized protein</fullName>
    </submittedName>
</protein>
<dbReference type="AlphaFoldDB" id="A0AB34JAA8"/>
<keyword evidence="3" id="KW-1185">Reference proteome</keyword>
<comment type="caution">
    <text evidence="2">The sequence shown here is derived from an EMBL/GenBank/DDBJ whole genome shotgun (WGS) entry which is preliminary data.</text>
</comment>
<dbReference type="EMBL" id="JBGBPQ010000011">
    <property type="protein sequence ID" value="KAL1515327.1"/>
    <property type="molecule type" value="Genomic_DNA"/>
</dbReference>
<evidence type="ECO:0000313" key="3">
    <source>
        <dbReference type="Proteomes" id="UP001515480"/>
    </source>
</evidence>
<evidence type="ECO:0000313" key="2">
    <source>
        <dbReference type="EMBL" id="KAL1515327.1"/>
    </source>
</evidence>
<sequence length="198" mass="21731">MASPRRHTSPEGAARKSGTSSDPGIDAVYDGASEMRSTAQLFGTSHGKYATSQTYNSVFCSATPRPWQRKLTQAELKTSRLGPGRYEPYGLHHALASSSTSWTARGRTGPVGCPFDVKRQSTPFRSALPRTANSTTTLPKVPSKMIKEDAFIVNFDAHRASSMQHDFRVRLHSMSMASWSAGPQAREGFRRTFSSRAM</sequence>
<gene>
    <name evidence="2" type="ORF">AB1Y20_001958</name>
</gene>
<organism evidence="2 3">
    <name type="scientific">Prymnesium parvum</name>
    <name type="common">Toxic golden alga</name>
    <dbReference type="NCBI Taxonomy" id="97485"/>
    <lineage>
        <taxon>Eukaryota</taxon>
        <taxon>Haptista</taxon>
        <taxon>Haptophyta</taxon>
        <taxon>Prymnesiophyceae</taxon>
        <taxon>Prymnesiales</taxon>
        <taxon>Prymnesiaceae</taxon>
        <taxon>Prymnesium</taxon>
    </lineage>
</organism>
<feature type="region of interest" description="Disordered" evidence="1">
    <location>
        <begin position="1"/>
        <end position="28"/>
    </location>
</feature>
<name>A0AB34JAA8_PRYPA</name>